<dbReference type="InterPro" id="IPR023296">
    <property type="entry name" value="Glyco_hydro_beta-prop_sf"/>
</dbReference>
<protein>
    <recommendedName>
        <fullName evidence="2">Sialidase domain-containing protein</fullName>
    </recommendedName>
</protein>
<dbReference type="Gene3D" id="2.115.10.20">
    <property type="entry name" value="Glycosyl hydrolase domain, family 43"/>
    <property type="match status" value="2"/>
</dbReference>
<dbReference type="PROSITE" id="PS51257">
    <property type="entry name" value="PROKAR_LIPOPROTEIN"/>
    <property type="match status" value="1"/>
</dbReference>
<reference evidence="1" key="1">
    <citation type="journal article" date="2015" name="Nature">
        <title>Complex archaea that bridge the gap between prokaryotes and eukaryotes.</title>
        <authorList>
            <person name="Spang A."/>
            <person name="Saw J.H."/>
            <person name="Jorgensen S.L."/>
            <person name="Zaremba-Niedzwiedzka K."/>
            <person name="Martijn J."/>
            <person name="Lind A.E."/>
            <person name="van Eijk R."/>
            <person name="Schleper C."/>
            <person name="Guy L."/>
            <person name="Ettema T.J."/>
        </authorList>
    </citation>
    <scope>NUCLEOTIDE SEQUENCE</scope>
</reference>
<accession>A0A0F8XDN4</accession>
<sequence length="313" mass="34365">MFSVRKLYLTAIIISLSFLLILGCTKKDNKPSKAGKNKSTTQTYTDLKFDKSAVTSDPFNDPKGPYYHKVYKATSEDGLNFTRETEVMLDKASVPDIVKTKDGRLIIYAVDGSGRSFANLMLAISKDNGDSWKTGSLHIDTGDGQQIGAADPQAVLTDDGKIRLFYLVFPEKKPPLDENGQPKPTGEKTKIKSAISNDGINFKEEKGARYESTDFITDPDVVKIGNKWFMYVSKGRELIAASSTDGDTFKYDKSIRTTGSVSKTVATGGGKYRQFYCGDGGIDSAVTSDGLNWTDEEGSRLKTEQEEIICDPT</sequence>
<evidence type="ECO:0000313" key="1">
    <source>
        <dbReference type="EMBL" id="KKK67327.1"/>
    </source>
</evidence>
<evidence type="ECO:0008006" key="2">
    <source>
        <dbReference type="Google" id="ProtNLM"/>
    </source>
</evidence>
<feature type="non-terminal residue" evidence="1">
    <location>
        <position position="313"/>
    </location>
</feature>
<organism evidence="1">
    <name type="scientific">marine sediment metagenome</name>
    <dbReference type="NCBI Taxonomy" id="412755"/>
    <lineage>
        <taxon>unclassified sequences</taxon>
        <taxon>metagenomes</taxon>
        <taxon>ecological metagenomes</taxon>
    </lineage>
</organism>
<dbReference type="AlphaFoldDB" id="A0A0F8XDN4"/>
<name>A0A0F8XDN4_9ZZZZ</name>
<proteinExistence type="predicted"/>
<comment type="caution">
    <text evidence="1">The sequence shown here is derived from an EMBL/GenBank/DDBJ whole genome shotgun (WGS) entry which is preliminary data.</text>
</comment>
<gene>
    <name evidence="1" type="ORF">LCGC14_2955180</name>
</gene>
<dbReference type="CDD" id="cd15482">
    <property type="entry name" value="Sialidase_non-viral"/>
    <property type="match status" value="1"/>
</dbReference>
<dbReference type="EMBL" id="LAZR01059667">
    <property type="protein sequence ID" value="KKK67327.1"/>
    <property type="molecule type" value="Genomic_DNA"/>
</dbReference>
<dbReference type="SUPFAM" id="SSF75005">
    <property type="entry name" value="Arabinanase/levansucrase/invertase"/>
    <property type="match status" value="1"/>
</dbReference>